<protein>
    <submittedName>
        <fullName evidence="1">Uncharacterized protein</fullName>
    </submittedName>
</protein>
<reference evidence="1" key="1">
    <citation type="submission" date="2019-09" db="EMBL/GenBank/DDBJ databases">
        <authorList>
            <person name="Zhang L."/>
        </authorList>
    </citation>
    <scope>NUCLEOTIDE SEQUENCE</scope>
</reference>
<proteinExistence type="predicted"/>
<sequence length="49" mass="5430">MLTATVMIKMIRAAKFESLSSIFMVPKAGKKKAVATDNMTVPLSLVSWW</sequence>
<organism evidence="1">
    <name type="scientific">Nymphaea colorata</name>
    <name type="common">pocket water lily</name>
    <dbReference type="NCBI Taxonomy" id="210225"/>
    <lineage>
        <taxon>Eukaryota</taxon>
        <taxon>Viridiplantae</taxon>
        <taxon>Streptophyta</taxon>
        <taxon>Embryophyta</taxon>
        <taxon>Tracheophyta</taxon>
        <taxon>Spermatophyta</taxon>
        <taxon>Magnoliopsida</taxon>
        <taxon>Nymphaeales</taxon>
        <taxon>Nymphaeaceae</taxon>
        <taxon>Nymphaea</taxon>
    </lineage>
</organism>
<dbReference type="AlphaFoldDB" id="A0A5K1CN99"/>
<accession>A0A5K1CN99</accession>
<gene>
    <name evidence="1" type="ORF">NYM_LOCUS17197</name>
</gene>
<evidence type="ECO:0000313" key="1">
    <source>
        <dbReference type="EMBL" id="VVW30209.1"/>
    </source>
</evidence>
<dbReference type="EMBL" id="LR721782">
    <property type="protein sequence ID" value="VVW30209.1"/>
    <property type="molecule type" value="Genomic_DNA"/>
</dbReference>
<name>A0A5K1CN99_9MAGN</name>